<organism evidence="8 9">
    <name type="scientific">Rubidibacter lacunae KORDI 51-2</name>
    <dbReference type="NCBI Taxonomy" id="582515"/>
    <lineage>
        <taxon>Bacteria</taxon>
        <taxon>Bacillati</taxon>
        <taxon>Cyanobacteriota</taxon>
        <taxon>Cyanophyceae</taxon>
        <taxon>Oscillatoriophycideae</taxon>
        <taxon>Chroococcales</taxon>
        <taxon>Aphanothecaceae</taxon>
        <taxon>Rubidibacter</taxon>
    </lineage>
</organism>
<feature type="transmembrane region" description="Helical" evidence="6">
    <location>
        <begin position="45"/>
        <end position="66"/>
    </location>
</feature>
<dbReference type="eggNOG" id="COG5416">
    <property type="taxonomic scope" value="Bacteria"/>
</dbReference>
<dbReference type="Pfam" id="PF06305">
    <property type="entry name" value="LapA_dom"/>
    <property type="match status" value="1"/>
</dbReference>
<comment type="caution">
    <text evidence="8">The sequence shown here is derived from an EMBL/GenBank/DDBJ whole genome shotgun (WGS) entry which is preliminary data.</text>
</comment>
<evidence type="ECO:0000256" key="5">
    <source>
        <dbReference type="SAM" id="Coils"/>
    </source>
</evidence>
<sequence>MRQLNFLIIFTVCLALVLFGLENTELVRIQIVPGYEVQAPLAIEMIVALGVGALVAWVFGAWSRLLRQLEGARDQRELRSKDEQIQSLTQDIEGYKAELDKQRQLLLPPEEQRPPSASDAST</sequence>
<dbReference type="Proteomes" id="UP000016960">
    <property type="component" value="Unassembled WGS sequence"/>
</dbReference>
<dbReference type="STRING" id="582515.KR51_00030910"/>
<evidence type="ECO:0000256" key="3">
    <source>
        <dbReference type="ARBA" id="ARBA00022989"/>
    </source>
</evidence>
<keyword evidence="1" id="KW-1003">Cell membrane</keyword>
<evidence type="ECO:0000256" key="4">
    <source>
        <dbReference type="ARBA" id="ARBA00023136"/>
    </source>
</evidence>
<evidence type="ECO:0000259" key="7">
    <source>
        <dbReference type="Pfam" id="PF06305"/>
    </source>
</evidence>
<dbReference type="InParanoid" id="U5D7D7"/>
<feature type="domain" description="Lipopolysaccharide assembly protein A" evidence="7">
    <location>
        <begin position="22"/>
        <end position="93"/>
    </location>
</feature>
<evidence type="ECO:0000256" key="6">
    <source>
        <dbReference type="SAM" id="Phobius"/>
    </source>
</evidence>
<keyword evidence="4 6" id="KW-0472">Membrane</keyword>
<reference evidence="8 9" key="1">
    <citation type="submission" date="2013-05" db="EMBL/GenBank/DDBJ databases">
        <title>Draft genome sequence of Rubidibacter lacunae KORDI 51-2.</title>
        <authorList>
            <person name="Choi D.H."/>
            <person name="Noh J.H."/>
            <person name="Kwon K.-K."/>
            <person name="Lee J.-H."/>
            <person name="Ryu J.-Y."/>
        </authorList>
    </citation>
    <scope>NUCLEOTIDE SEQUENCE [LARGE SCALE GENOMIC DNA]</scope>
    <source>
        <strain evidence="8 9">KORDI 51-2</strain>
    </source>
</reference>
<accession>U5D7D7</accession>
<dbReference type="RefSeq" id="WP_022608689.1">
    <property type="nucleotide sequence ID" value="NZ_ASSJ01000076.1"/>
</dbReference>
<dbReference type="OrthoDB" id="530861at2"/>
<evidence type="ECO:0000256" key="2">
    <source>
        <dbReference type="ARBA" id="ARBA00022692"/>
    </source>
</evidence>
<evidence type="ECO:0000313" key="8">
    <source>
        <dbReference type="EMBL" id="ERN40543.1"/>
    </source>
</evidence>
<dbReference type="AlphaFoldDB" id="U5D7D7"/>
<keyword evidence="9" id="KW-1185">Reference proteome</keyword>
<keyword evidence="2 6" id="KW-0812">Transmembrane</keyword>
<evidence type="ECO:0000313" key="9">
    <source>
        <dbReference type="Proteomes" id="UP000016960"/>
    </source>
</evidence>
<proteinExistence type="predicted"/>
<evidence type="ECO:0000256" key="1">
    <source>
        <dbReference type="ARBA" id="ARBA00022475"/>
    </source>
</evidence>
<gene>
    <name evidence="8" type="ORF">KR51_00030910</name>
</gene>
<keyword evidence="3 6" id="KW-1133">Transmembrane helix</keyword>
<name>U5D7D7_9CHRO</name>
<dbReference type="EMBL" id="ASSJ01000076">
    <property type="protein sequence ID" value="ERN40543.1"/>
    <property type="molecule type" value="Genomic_DNA"/>
</dbReference>
<feature type="coiled-coil region" evidence="5">
    <location>
        <begin position="78"/>
        <end position="105"/>
    </location>
</feature>
<keyword evidence="5" id="KW-0175">Coiled coil</keyword>
<dbReference type="GO" id="GO:0005886">
    <property type="term" value="C:plasma membrane"/>
    <property type="evidence" value="ECO:0007669"/>
    <property type="project" value="InterPro"/>
</dbReference>
<dbReference type="InterPro" id="IPR010445">
    <property type="entry name" value="LapA_dom"/>
</dbReference>
<protein>
    <recommendedName>
        <fullName evidence="7">Lipopolysaccharide assembly protein A domain-containing protein</fullName>
    </recommendedName>
</protein>